<feature type="transmembrane region" description="Helical" evidence="7">
    <location>
        <begin position="363"/>
        <end position="382"/>
    </location>
</feature>
<comment type="similarity">
    <text evidence="2 6">Belongs to the sodium:solute symporter (SSF) (TC 2.A.21) family.</text>
</comment>
<dbReference type="InterPro" id="IPR006029">
    <property type="entry name" value="Neurotrans-gated_channel_TM"/>
</dbReference>
<protein>
    <submittedName>
        <fullName evidence="10">Neurotransmitter-gated ion-channel transmembrane domain-containing protein</fullName>
    </submittedName>
</protein>
<reference evidence="10" key="1">
    <citation type="submission" date="2022-11" db="UniProtKB">
        <authorList>
            <consortium name="WormBaseParasite"/>
        </authorList>
    </citation>
    <scope>IDENTIFICATION</scope>
</reference>
<name>A0A915I9D1_ROMCU</name>
<dbReference type="CDD" id="cd10329">
    <property type="entry name" value="SLC5sbd_SGLT1-like"/>
    <property type="match status" value="1"/>
</dbReference>
<feature type="transmembrane region" description="Helical" evidence="7">
    <location>
        <begin position="296"/>
        <end position="320"/>
    </location>
</feature>
<keyword evidence="4 7" id="KW-1133">Transmembrane helix</keyword>
<organism evidence="9 10">
    <name type="scientific">Romanomermis culicivorax</name>
    <name type="common">Nematode worm</name>
    <dbReference type="NCBI Taxonomy" id="13658"/>
    <lineage>
        <taxon>Eukaryota</taxon>
        <taxon>Metazoa</taxon>
        <taxon>Ecdysozoa</taxon>
        <taxon>Nematoda</taxon>
        <taxon>Enoplea</taxon>
        <taxon>Dorylaimia</taxon>
        <taxon>Mermithida</taxon>
        <taxon>Mermithoidea</taxon>
        <taxon>Mermithidae</taxon>
        <taxon>Romanomermis</taxon>
    </lineage>
</organism>
<dbReference type="NCBIfam" id="TIGR00813">
    <property type="entry name" value="sss"/>
    <property type="match status" value="1"/>
</dbReference>
<evidence type="ECO:0000256" key="6">
    <source>
        <dbReference type="RuleBase" id="RU362091"/>
    </source>
</evidence>
<proteinExistence type="inferred from homology"/>
<dbReference type="InterPro" id="IPR018212">
    <property type="entry name" value="Na/solute_symporter_CS"/>
</dbReference>
<feature type="transmembrane region" description="Helical" evidence="7">
    <location>
        <begin position="112"/>
        <end position="132"/>
    </location>
</feature>
<dbReference type="InterPro" id="IPR036719">
    <property type="entry name" value="Neuro-gated_channel_TM_sf"/>
</dbReference>
<sequence length="753" mass="83331">MSCVGVRNVILTSNLPSTRLDGRSERSNRCSMTQQQSPRISLNSAFVDDNNCEIHNWRKYGAREQILDNILPPEANKAVEALEYITGHLKKDEEFKMVRDEWKYISTVLDRLLLYTFFGVTVGGTMGILLSAPNVFDYVDQTAIIKSLQDRANSKYLCEKKQCNIAGKANSFKKLAKLSGKKQHHQIQTITFAFFRVQKLSSIKGRGRGVSGYFLASRGMNWFLVGASLFGSNIGSEHFIGLAGTSAAVGIATAGFELNAMFIVVILGWVFLPVYIASGVFTMPEYLMRRFGGSRIRIYLSCISLILSIFTKVAADLFAGSVFIKQALNWDLYAAICLQLAIAGIITITGGLHAVMWVDTTQVVLMVTGSMTLMILGFYKVGGWSEMERKYYLAVPQDNYTIVDAPGCASLPSEQAMHLFRNVASTDLPWTGMVFGLVISSIWYWCTDQVIVQKALSSRNYSHAKLGCCFTGVLKYLPFWLMVFPGMIARVLFPDEVGCTNPDVCEKICYSRNGCTNIAYPLLVTRLLPAGVRGIMVAVMMSTITASLSSIFNSSSTIFTMDIWRTLRKKPSDLEVLIVGRLFVLVMVIVAVLWIPVIAAYPSSQLFNYVQSVTSYLAPPICATFILAIGVPRVNEKGAFTGLMVGLIIGLTRFGMEVAYGAPACNEVDTRPDILTKVCGIIFCHFPCSGLFFLAQVHYLNFGIFLFFVVLIVNLSVSYATKPIPKEKVLMNICLRNHIKGSTCTMNDLLPSN</sequence>
<dbReference type="PROSITE" id="PS00457">
    <property type="entry name" value="NA_SOLUT_SYMP_2"/>
    <property type="match status" value="1"/>
</dbReference>
<evidence type="ECO:0000256" key="3">
    <source>
        <dbReference type="ARBA" id="ARBA00022692"/>
    </source>
</evidence>
<dbReference type="OMA" id="CVKHCGI"/>
<dbReference type="InterPro" id="IPR038377">
    <property type="entry name" value="Na/Glc_symporter_sf"/>
</dbReference>
<feature type="transmembrane region" description="Helical" evidence="7">
    <location>
        <begin position="428"/>
        <end position="446"/>
    </location>
</feature>
<feature type="transmembrane region" description="Helical" evidence="7">
    <location>
        <begin position="674"/>
        <end position="695"/>
    </location>
</feature>
<feature type="transmembrane region" description="Helical" evidence="7">
    <location>
        <begin position="262"/>
        <end position="284"/>
    </location>
</feature>
<dbReference type="GO" id="GO:0005886">
    <property type="term" value="C:plasma membrane"/>
    <property type="evidence" value="ECO:0007669"/>
    <property type="project" value="TreeGrafter"/>
</dbReference>
<keyword evidence="3 7" id="KW-0812">Transmembrane</keyword>
<dbReference type="PANTHER" id="PTHR11819:SF195">
    <property type="entry name" value="SODIUM_GLUCOSE COTRANSPORTER 4"/>
    <property type="match status" value="1"/>
</dbReference>
<feature type="transmembrane region" description="Helical" evidence="7">
    <location>
        <begin position="643"/>
        <end position="662"/>
    </location>
</feature>
<feature type="transmembrane region" description="Helical" evidence="7">
    <location>
        <begin position="530"/>
        <end position="553"/>
    </location>
</feature>
<dbReference type="Pfam" id="PF00474">
    <property type="entry name" value="SSF"/>
    <property type="match status" value="1"/>
</dbReference>
<evidence type="ECO:0000256" key="7">
    <source>
        <dbReference type="SAM" id="Phobius"/>
    </source>
</evidence>
<dbReference type="SUPFAM" id="SSF90112">
    <property type="entry name" value="Neurotransmitter-gated ion-channel transmembrane pore"/>
    <property type="match status" value="1"/>
</dbReference>
<feature type="transmembrane region" description="Helical" evidence="7">
    <location>
        <begin position="466"/>
        <end position="488"/>
    </location>
</feature>
<accession>A0A915I9D1</accession>
<dbReference type="PROSITE" id="PS50283">
    <property type="entry name" value="NA_SOLUT_SYMP_3"/>
    <property type="match status" value="1"/>
</dbReference>
<comment type="subcellular location">
    <subcellularLocation>
        <location evidence="1">Membrane</location>
        <topology evidence="1">Multi-pass membrane protein</topology>
    </subcellularLocation>
</comment>
<feature type="transmembrane region" description="Helical" evidence="7">
    <location>
        <begin position="613"/>
        <end position="631"/>
    </location>
</feature>
<feature type="transmembrane region" description="Helical" evidence="7">
    <location>
        <begin position="332"/>
        <end position="356"/>
    </location>
</feature>
<dbReference type="InterPro" id="IPR001734">
    <property type="entry name" value="Na/solute_symporter"/>
</dbReference>
<evidence type="ECO:0000256" key="1">
    <source>
        <dbReference type="ARBA" id="ARBA00004141"/>
    </source>
</evidence>
<dbReference type="Pfam" id="PF02932">
    <property type="entry name" value="Neur_chan_memb"/>
    <property type="match status" value="1"/>
</dbReference>
<dbReference type="AlphaFoldDB" id="A0A915I9D1"/>
<evidence type="ECO:0000256" key="5">
    <source>
        <dbReference type="ARBA" id="ARBA00023136"/>
    </source>
</evidence>
<dbReference type="GO" id="GO:0005412">
    <property type="term" value="F:D-glucose:sodium symporter activity"/>
    <property type="evidence" value="ECO:0007669"/>
    <property type="project" value="TreeGrafter"/>
</dbReference>
<evidence type="ECO:0000256" key="2">
    <source>
        <dbReference type="ARBA" id="ARBA00006434"/>
    </source>
</evidence>
<dbReference type="Proteomes" id="UP000887565">
    <property type="component" value="Unplaced"/>
</dbReference>
<dbReference type="WBParaSite" id="nRc.2.0.1.t10472-RA">
    <property type="protein sequence ID" value="nRc.2.0.1.t10472-RA"/>
    <property type="gene ID" value="nRc.2.0.1.g10472"/>
</dbReference>
<dbReference type="Gene3D" id="1.20.58.390">
    <property type="entry name" value="Neurotransmitter-gated ion-channel transmembrane domain"/>
    <property type="match status" value="1"/>
</dbReference>
<dbReference type="InterPro" id="IPR038050">
    <property type="entry name" value="Neuro_actylchol_rec"/>
</dbReference>
<dbReference type="PANTHER" id="PTHR11819">
    <property type="entry name" value="SOLUTE CARRIER FAMILY 5"/>
    <property type="match status" value="1"/>
</dbReference>
<feature type="transmembrane region" description="Helical" evidence="7">
    <location>
        <begin position="574"/>
        <end position="601"/>
    </location>
</feature>
<evidence type="ECO:0000256" key="4">
    <source>
        <dbReference type="ARBA" id="ARBA00022989"/>
    </source>
</evidence>
<evidence type="ECO:0000313" key="9">
    <source>
        <dbReference type="Proteomes" id="UP000887565"/>
    </source>
</evidence>
<evidence type="ECO:0000259" key="8">
    <source>
        <dbReference type="Pfam" id="PF02932"/>
    </source>
</evidence>
<feature type="domain" description="Neurotransmitter-gated ion-channel transmembrane" evidence="8">
    <location>
        <begin position="55"/>
        <end position="128"/>
    </location>
</feature>
<dbReference type="Gene3D" id="1.20.1730.10">
    <property type="entry name" value="Sodium/glucose cotransporter"/>
    <property type="match status" value="1"/>
</dbReference>
<feature type="transmembrane region" description="Helical" evidence="7">
    <location>
        <begin position="702"/>
        <end position="721"/>
    </location>
</feature>
<keyword evidence="9" id="KW-1185">Reference proteome</keyword>
<keyword evidence="5 7" id="KW-0472">Membrane</keyword>
<evidence type="ECO:0000313" key="10">
    <source>
        <dbReference type="WBParaSite" id="nRc.2.0.1.t10472-RA"/>
    </source>
</evidence>